<comment type="caution">
    <text evidence="5">The sequence shown here is derived from an EMBL/GenBank/DDBJ whole genome shotgun (WGS) entry which is preliminary data.</text>
</comment>
<proteinExistence type="inferred from homology"/>
<gene>
    <name evidence="5" type="ORF">GCM10009863_28530</name>
</gene>
<dbReference type="InterPro" id="IPR002347">
    <property type="entry name" value="SDR_fam"/>
</dbReference>
<name>A0ABP6CHY1_9ACTN</name>
<dbReference type="Pfam" id="PF00106">
    <property type="entry name" value="adh_short"/>
    <property type="match status" value="1"/>
</dbReference>
<evidence type="ECO:0000256" key="2">
    <source>
        <dbReference type="ARBA" id="ARBA00023002"/>
    </source>
</evidence>
<dbReference type="RefSeq" id="WP_344565860.1">
    <property type="nucleotide sequence ID" value="NZ_BAAARJ010000008.1"/>
</dbReference>
<accession>A0ABP6CHY1</accession>
<reference evidence="6" key="1">
    <citation type="journal article" date="2019" name="Int. J. Syst. Evol. Microbiol.">
        <title>The Global Catalogue of Microorganisms (GCM) 10K type strain sequencing project: providing services to taxonomists for standard genome sequencing and annotation.</title>
        <authorList>
            <consortium name="The Broad Institute Genomics Platform"/>
            <consortium name="The Broad Institute Genome Sequencing Center for Infectious Disease"/>
            <person name="Wu L."/>
            <person name="Ma J."/>
        </authorList>
    </citation>
    <scope>NUCLEOTIDE SEQUENCE [LARGE SCALE GENOMIC DNA]</scope>
    <source>
        <strain evidence="6">JCM 16373</strain>
    </source>
</reference>
<evidence type="ECO:0000256" key="1">
    <source>
        <dbReference type="ARBA" id="ARBA00006484"/>
    </source>
</evidence>
<protein>
    <submittedName>
        <fullName evidence="5">SDR family oxidoreductase</fullName>
    </submittedName>
</protein>
<evidence type="ECO:0000256" key="3">
    <source>
        <dbReference type="RuleBase" id="RU000363"/>
    </source>
</evidence>
<keyword evidence="6" id="KW-1185">Reference proteome</keyword>
<dbReference type="InterPro" id="IPR036291">
    <property type="entry name" value="NAD(P)-bd_dom_sf"/>
</dbReference>
<dbReference type="PROSITE" id="PS00061">
    <property type="entry name" value="ADH_SHORT"/>
    <property type="match status" value="1"/>
</dbReference>
<dbReference type="PRINTS" id="PR00081">
    <property type="entry name" value="GDHRDH"/>
</dbReference>
<comment type="similarity">
    <text evidence="1 3">Belongs to the short-chain dehydrogenases/reductases (SDR) family.</text>
</comment>
<dbReference type="Gene3D" id="3.40.50.720">
    <property type="entry name" value="NAD(P)-binding Rossmann-like Domain"/>
    <property type="match status" value="1"/>
</dbReference>
<sequence length="244" mass="25769">MTADPSRPPLAVVTGASAGIGAAVARALSEAGHPLLLLARRAAEMTALGLPDTLCRSVDVSDAEAVTAAVRQAEGRYGPTDLIVNNAGQMFLGFLADQPTEQWQRMFDVNVHGLLNGVRAVLPGMIERRHGTIVNVSSVAGRNVYPNHTVYSGTKFAVQGMSESLRAEVSGQGVRVIVIAPGSVETDILAQTTHEGVKAGYQAFKDSIELLVPEDVAAAVLFAYQQPQRVTVREVILASTEQLG</sequence>
<feature type="domain" description="Ketoreductase" evidence="4">
    <location>
        <begin position="9"/>
        <end position="192"/>
    </location>
</feature>
<dbReference type="PRINTS" id="PR00080">
    <property type="entry name" value="SDRFAMILY"/>
</dbReference>
<dbReference type="CDD" id="cd05233">
    <property type="entry name" value="SDR_c"/>
    <property type="match status" value="1"/>
</dbReference>
<evidence type="ECO:0000259" key="4">
    <source>
        <dbReference type="SMART" id="SM00822"/>
    </source>
</evidence>
<organism evidence="5 6">
    <name type="scientific">Streptomyces axinellae</name>
    <dbReference type="NCBI Taxonomy" id="552788"/>
    <lineage>
        <taxon>Bacteria</taxon>
        <taxon>Bacillati</taxon>
        <taxon>Actinomycetota</taxon>
        <taxon>Actinomycetes</taxon>
        <taxon>Kitasatosporales</taxon>
        <taxon>Streptomycetaceae</taxon>
        <taxon>Streptomyces</taxon>
    </lineage>
</organism>
<dbReference type="SMART" id="SM00822">
    <property type="entry name" value="PKS_KR"/>
    <property type="match status" value="1"/>
</dbReference>
<dbReference type="SUPFAM" id="SSF51735">
    <property type="entry name" value="NAD(P)-binding Rossmann-fold domains"/>
    <property type="match status" value="1"/>
</dbReference>
<dbReference type="Proteomes" id="UP001501447">
    <property type="component" value="Unassembled WGS sequence"/>
</dbReference>
<dbReference type="PANTHER" id="PTHR43115:SF4">
    <property type="entry name" value="DEHYDROGENASE_REDUCTASE SDR FAMILY MEMBER 11"/>
    <property type="match status" value="1"/>
</dbReference>
<evidence type="ECO:0000313" key="5">
    <source>
        <dbReference type="EMBL" id="GAA2613128.1"/>
    </source>
</evidence>
<evidence type="ECO:0000313" key="6">
    <source>
        <dbReference type="Proteomes" id="UP001501447"/>
    </source>
</evidence>
<keyword evidence="2" id="KW-0560">Oxidoreductase</keyword>
<dbReference type="EMBL" id="BAAARJ010000008">
    <property type="protein sequence ID" value="GAA2613128.1"/>
    <property type="molecule type" value="Genomic_DNA"/>
</dbReference>
<dbReference type="InterPro" id="IPR057326">
    <property type="entry name" value="KR_dom"/>
</dbReference>
<dbReference type="PANTHER" id="PTHR43115">
    <property type="entry name" value="DEHYDROGENASE/REDUCTASE SDR FAMILY MEMBER 11"/>
    <property type="match status" value="1"/>
</dbReference>
<dbReference type="InterPro" id="IPR020904">
    <property type="entry name" value="Sc_DH/Rdtase_CS"/>
</dbReference>